<proteinExistence type="predicted"/>
<feature type="region of interest" description="Disordered" evidence="1">
    <location>
        <begin position="1"/>
        <end position="29"/>
    </location>
</feature>
<evidence type="ECO:0008006" key="4">
    <source>
        <dbReference type="Google" id="ProtNLM"/>
    </source>
</evidence>
<name>A0ABS4CSF5_9BACI</name>
<organism evidence="2 3">
    <name type="scientific">Bacillus capparidis</name>
    <dbReference type="NCBI Taxonomy" id="1840411"/>
    <lineage>
        <taxon>Bacteria</taxon>
        <taxon>Bacillati</taxon>
        <taxon>Bacillota</taxon>
        <taxon>Bacilli</taxon>
        <taxon>Bacillales</taxon>
        <taxon>Bacillaceae</taxon>
        <taxon>Bacillus</taxon>
    </lineage>
</organism>
<evidence type="ECO:0000256" key="1">
    <source>
        <dbReference type="SAM" id="MobiDB-lite"/>
    </source>
</evidence>
<evidence type="ECO:0000313" key="2">
    <source>
        <dbReference type="EMBL" id="MBP1080408.1"/>
    </source>
</evidence>
<dbReference type="Proteomes" id="UP000674416">
    <property type="component" value="Unassembled WGS sequence"/>
</dbReference>
<keyword evidence="3" id="KW-1185">Reference proteome</keyword>
<comment type="caution">
    <text evidence="2">The sequence shown here is derived from an EMBL/GenBank/DDBJ whole genome shotgun (WGS) entry which is preliminary data.</text>
</comment>
<sequence>MKTKKEPKKEENKRPLGDKKLNGPNRPST</sequence>
<evidence type="ECO:0000313" key="3">
    <source>
        <dbReference type="Proteomes" id="UP000674416"/>
    </source>
</evidence>
<feature type="compositionally biased region" description="Basic and acidic residues" evidence="1">
    <location>
        <begin position="7"/>
        <end position="21"/>
    </location>
</feature>
<dbReference type="RefSeq" id="WP_225970339.1">
    <property type="nucleotide sequence ID" value="NZ_JAFDST010000001.1"/>
</dbReference>
<reference evidence="2 3" key="1">
    <citation type="submission" date="2021-01" db="EMBL/GenBank/DDBJ databases">
        <title>Genomic Encyclopedia of Type Strains, Phase IV (KMG-IV): sequencing the most valuable type-strain genomes for metagenomic binning, comparative biology and taxonomic classification.</title>
        <authorList>
            <person name="Goeker M."/>
        </authorList>
    </citation>
    <scope>NUCLEOTIDE SEQUENCE [LARGE SCALE GENOMIC DNA]</scope>
    <source>
        <strain evidence="2 3">DSM 103394</strain>
    </source>
</reference>
<gene>
    <name evidence="2" type="ORF">JOC74_000896</name>
</gene>
<protein>
    <recommendedName>
        <fullName evidence="4">Spore protein</fullName>
    </recommendedName>
</protein>
<accession>A0ABS4CSF5</accession>
<dbReference type="EMBL" id="JAFDST010000001">
    <property type="protein sequence ID" value="MBP1080408.1"/>
    <property type="molecule type" value="Genomic_DNA"/>
</dbReference>